<dbReference type="AlphaFoldDB" id="A0A7C3EX10"/>
<dbReference type="SUPFAM" id="SSF102114">
    <property type="entry name" value="Radical SAM enzymes"/>
    <property type="match status" value="1"/>
</dbReference>
<proteinExistence type="predicted"/>
<reference evidence="6" key="1">
    <citation type="journal article" date="2020" name="mSystems">
        <title>Genome- and Community-Level Interaction Insights into Carbon Utilization and Element Cycling Functions of Hydrothermarchaeota in Hydrothermal Sediment.</title>
        <authorList>
            <person name="Zhou Z."/>
            <person name="Liu Y."/>
            <person name="Xu W."/>
            <person name="Pan J."/>
            <person name="Luo Z.H."/>
            <person name="Li M."/>
        </authorList>
    </citation>
    <scope>NUCLEOTIDE SEQUENCE [LARGE SCALE GENOMIC DNA]</scope>
    <source>
        <strain evidence="6">SpSt-468</strain>
    </source>
</reference>
<dbReference type="Gene3D" id="3.20.20.70">
    <property type="entry name" value="Aldolase class I"/>
    <property type="match status" value="1"/>
</dbReference>
<dbReference type="InterPro" id="IPR058240">
    <property type="entry name" value="rSAM_sf"/>
</dbReference>
<comment type="caution">
    <text evidence="6">The sequence shown here is derived from an EMBL/GenBank/DDBJ whole genome shotgun (WGS) entry which is preliminary data.</text>
</comment>
<evidence type="ECO:0000256" key="3">
    <source>
        <dbReference type="ARBA" id="ARBA00023004"/>
    </source>
</evidence>
<dbReference type="GO" id="GO:0051536">
    <property type="term" value="F:iron-sulfur cluster binding"/>
    <property type="evidence" value="ECO:0007669"/>
    <property type="project" value="UniProtKB-KW"/>
</dbReference>
<dbReference type="InterPro" id="IPR040085">
    <property type="entry name" value="MJ0674-like"/>
</dbReference>
<dbReference type="GO" id="GO:0003824">
    <property type="term" value="F:catalytic activity"/>
    <property type="evidence" value="ECO:0007669"/>
    <property type="project" value="InterPro"/>
</dbReference>
<dbReference type="PANTHER" id="PTHR43075:SF1">
    <property type="entry name" value="FORMATE LYASE ACTIVATING ENZYME, PUTATIVE (AFU_ORTHOLOGUE AFUA_2G15630)-RELATED"/>
    <property type="match status" value="1"/>
</dbReference>
<dbReference type="GO" id="GO:0046872">
    <property type="term" value="F:metal ion binding"/>
    <property type="evidence" value="ECO:0007669"/>
    <property type="project" value="UniProtKB-KW"/>
</dbReference>
<dbReference type="Pfam" id="PF04055">
    <property type="entry name" value="Radical_SAM"/>
    <property type="match status" value="1"/>
</dbReference>
<dbReference type="SFLD" id="SFLDS00029">
    <property type="entry name" value="Radical_SAM"/>
    <property type="match status" value="1"/>
</dbReference>
<dbReference type="SFLD" id="SFLDG01099">
    <property type="entry name" value="Uncharacterised_Radical_SAM_Su"/>
    <property type="match status" value="1"/>
</dbReference>
<dbReference type="EMBL" id="DSTX01000011">
    <property type="protein sequence ID" value="HFK20769.1"/>
    <property type="molecule type" value="Genomic_DNA"/>
</dbReference>
<dbReference type="PANTHER" id="PTHR43075">
    <property type="entry name" value="FORMATE LYASE ACTIVATING ENZYME, PUTATIVE (AFU_ORTHOLOGUE AFUA_2G15630)-RELATED"/>
    <property type="match status" value="1"/>
</dbReference>
<keyword evidence="1" id="KW-0949">S-adenosyl-L-methionine</keyword>
<keyword evidence="2" id="KW-0479">Metal-binding</keyword>
<organism evidence="6">
    <name type="scientific">Candidatus Methanomethylicus mesodigestus</name>
    <dbReference type="NCBI Taxonomy" id="1867258"/>
    <lineage>
        <taxon>Archaea</taxon>
        <taxon>Thermoproteota</taxon>
        <taxon>Methanosuratincolia</taxon>
        <taxon>Candidatus Methanomethylicales</taxon>
        <taxon>Candidatus Methanomethylicaceae</taxon>
        <taxon>Candidatus Methanomethylicus</taxon>
    </lineage>
</organism>
<keyword evidence="4" id="KW-0411">Iron-sulfur</keyword>
<dbReference type="InterPro" id="IPR007197">
    <property type="entry name" value="rSAM"/>
</dbReference>
<protein>
    <submittedName>
        <fullName evidence="6">Radical SAM protein</fullName>
    </submittedName>
</protein>
<dbReference type="CDD" id="cd01335">
    <property type="entry name" value="Radical_SAM"/>
    <property type="match status" value="1"/>
</dbReference>
<dbReference type="InterPro" id="IPR013785">
    <property type="entry name" value="Aldolase_TIM"/>
</dbReference>
<sequence>MWRLLRPDSASVFEDPKVRSSLGRYIGVAEDLKAAKFVLSKSMGTGEPLAGVSTEGLWERHRRLLGDFKRFEGMADGGAPLRRADPSFLDLKAEIARRMMSSCSFCTRGCKANRLAGEAGYCKCGSEVAVSSLFAHMGEEPELVPSGTIFTMGCTMACIYCQNWEISQWVDVGERRSPEWLSRGVEGLRGQGCRNANLVGGEPTPWLWHWLEAFKRVSVNVPVVWNSNGYYSEGTAELLKGFVDVYLLDFKYGPGGCAERLSDAPGYWEACARNHLSAIEWGEVIVRVLVLPGHLECCTEPVLEWIASQLGRGTRVNLMFQFRPEWRAKEGGLGRRLSRDEERRAVRMAIDAGLENFIV</sequence>
<dbReference type="PROSITE" id="PS51918">
    <property type="entry name" value="RADICAL_SAM"/>
    <property type="match status" value="1"/>
</dbReference>
<feature type="domain" description="Radical SAM core" evidence="5">
    <location>
        <begin position="136"/>
        <end position="355"/>
    </location>
</feature>
<keyword evidence="3" id="KW-0408">Iron</keyword>
<accession>A0A7C3EX10</accession>
<gene>
    <name evidence="6" type="ORF">ENS19_05735</name>
</gene>
<evidence type="ECO:0000256" key="1">
    <source>
        <dbReference type="ARBA" id="ARBA00022691"/>
    </source>
</evidence>
<evidence type="ECO:0000259" key="5">
    <source>
        <dbReference type="PROSITE" id="PS51918"/>
    </source>
</evidence>
<evidence type="ECO:0000256" key="4">
    <source>
        <dbReference type="ARBA" id="ARBA00023014"/>
    </source>
</evidence>
<evidence type="ECO:0000256" key="2">
    <source>
        <dbReference type="ARBA" id="ARBA00022723"/>
    </source>
</evidence>
<evidence type="ECO:0000313" key="6">
    <source>
        <dbReference type="EMBL" id="HFK20769.1"/>
    </source>
</evidence>
<name>A0A7C3EX10_9CREN</name>